<evidence type="ECO:0000259" key="10">
    <source>
        <dbReference type="Pfam" id="PF03900"/>
    </source>
</evidence>
<keyword evidence="5 11" id="KW-0808">Transferase</keyword>
<dbReference type="SUPFAM" id="SSF53850">
    <property type="entry name" value="Periplasmic binding protein-like II"/>
    <property type="match status" value="1"/>
</dbReference>
<dbReference type="NCBIfam" id="TIGR00212">
    <property type="entry name" value="hemC"/>
    <property type="match status" value="1"/>
</dbReference>
<dbReference type="InterPro" id="IPR022419">
    <property type="entry name" value="Porphobilin_deaminase_cofac_BS"/>
</dbReference>
<dbReference type="PANTHER" id="PTHR11557">
    <property type="entry name" value="PORPHOBILINOGEN DEAMINASE"/>
    <property type="match status" value="1"/>
</dbReference>
<dbReference type="CDD" id="cd13647">
    <property type="entry name" value="PBP2_PBGD_2"/>
    <property type="match status" value="1"/>
</dbReference>
<organism evidence="11 12">
    <name type="scientific">Hominimerdicola aceti</name>
    <dbReference type="NCBI Taxonomy" id="2981726"/>
    <lineage>
        <taxon>Bacteria</taxon>
        <taxon>Bacillati</taxon>
        <taxon>Bacillota</taxon>
        <taxon>Clostridia</taxon>
        <taxon>Eubacteriales</taxon>
        <taxon>Oscillospiraceae</taxon>
        <taxon>Hominimerdicola</taxon>
    </lineage>
</organism>
<feature type="domain" description="Porphobilinogen deaminase C-terminal" evidence="10">
    <location>
        <begin position="224"/>
        <end position="286"/>
    </location>
</feature>
<dbReference type="PIRSF" id="PIRSF001438">
    <property type="entry name" value="4pyrrol_synth_OHMeBilane_synth"/>
    <property type="match status" value="1"/>
</dbReference>
<evidence type="ECO:0000259" key="9">
    <source>
        <dbReference type="Pfam" id="PF01379"/>
    </source>
</evidence>
<evidence type="ECO:0000256" key="6">
    <source>
        <dbReference type="ARBA" id="ARBA00023244"/>
    </source>
</evidence>
<dbReference type="InterPro" id="IPR022417">
    <property type="entry name" value="Porphobilin_deaminase_N"/>
</dbReference>
<keyword evidence="6" id="KW-0627">Porphyrin biosynthesis</keyword>
<dbReference type="Pfam" id="PF01379">
    <property type="entry name" value="Porphobil_deam"/>
    <property type="match status" value="1"/>
</dbReference>
<evidence type="ECO:0000256" key="5">
    <source>
        <dbReference type="ARBA" id="ARBA00022679"/>
    </source>
</evidence>
<reference evidence="11 12" key="1">
    <citation type="journal article" date="2021" name="ISME Commun">
        <title>Automated analysis of genomic sequences facilitates high-throughput and comprehensive description of bacteria.</title>
        <authorList>
            <person name="Hitch T.C.A."/>
        </authorList>
    </citation>
    <scope>NUCLEOTIDE SEQUENCE [LARGE SCALE GENOMIC DNA]</scope>
    <source>
        <strain evidence="11 12">Sanger_31</strain>
    </source>
</reference>
<comment type="cofactor">
    <cofactor evidence="1">
        <name>dipyrromethane</name>
        <dbReference type="ChEBI" id="CHEBI:60342"/>
    </cofactor>
</comment>
<feature type="domain" description="Porphobilinogen deaminase N-terminal" evidence="9">
    <location>
        <begin position="3"/>
        <end position="209"/>
    </location>
</feature>
<dbReference type="AlphaFoldDB" id="A0AAE3IKA3"/>
<dbReference type="InterPro" id="IPR036803">
    <property type="entry name" value="Porphobilinogen_deaminase_C_sf"/>
</dbReference>
<comment type="catalytic activity">
    <reaction evidence="7">
        <text>4 porphobilinogen + H2O = hydroxymethylbilane + 4 NH4(+)</text>
        <dbReference type="Rhea" id="RHEA:13185"/>
        <dbReference type="ChEBI" id="CHEBI:15377"/>
        <dbReference type="ChEBI" id="CHEBI:28938"/>
        <dbReference type="ChEBI" id="CHEBI:57845"/>
        <dbReference type="ChEBI" id="CHEBI:58126"/>
        <dbReference type="EC" id="2.5.1.61"/>
    </reaction>
</comment>
<dbReference type="Gene3D" id="3.30.160.40">
    <property type="entry name" value="Porphobilinogen deaminase, C-terminal domain"/>
    <property type="match status" value="1"/>
</dbReference>
<dbReference type="InterPro" id="IPR000860">
    <property type="entry name" value="HemC"/>
</dbReference>
<dbReference type="GO" id="GO:0005737">
    <property type="term" value="C:cytoplasm"/>
    <property type="evidence" value="ECO:0007669"/>
    <property type="project" value="UniProtKB-UniRule"/>
</dbReference>
<evidence type="ECO:0000256" key="8">
    <source>
        <dbReference type="NCBIfam" id="TIGR00212"/>
    </source>
</evidence>
<gene>
    <name evidence="11" type="primary">hemC</name>
    <name evidence="11" type="ORF">OCV57_08715</name>
</gene>
<dbReference type="SUPFAM" id="SSF54782">
    <property type="entry name" value="Porphobilinogen deaminase (hydroxymethylbilane synthase), C-terminal domain"/>
    <property type="match status" value="1"/>
</dbReference>
<dbReference type="PANTHER" id="PTHR11557:SF0">
    <property type="entry name" value="PORPHOBILINOGEN DEAMINASE"/>
    <property type="match status" value="1"/>
</dbReference>
<proteinExistence type="inferred from homology"/>
<protein>
    <recommendedName>
        <fullName evidence="4 8">Hydroxymethylbilane synthase</fullName>
        <ecNumber evidence="4 8">2.5.1.61</ecNumber>
    </recommendedName>
</protein>
<evidence type="ECO:0000313" key="11">
    <source>
        <dbReference type="EMBL" id="MCU6706007.1"/>
    </source>
</evidence>
<comment type="similarity">
    <text evidence="3">Belongs to the HMBS family.</text>
</comment>
<dbReference type="GO" id="GO:0004418">
    <property type="term" value="F:hydroxymethylbilane synthase activity"/>
    <property type="evidence" value="ECO:0007669"/>
    <property type="project" value="UniProtKB-UniRule"/>
</dbReference>
<evidence type="ECO:0000256" key="1">
    <source>
        <dbReference type="ARBA" id="ARBA00001916"/>
    </source>
</evidence>
<keyword evidence="12" id="KW-1185">Reference proteome</keyword>
<name>A0AAE3IKA3_9FIRM</name>
<dbReference type="PRINTS" id="PR00151">
    <property type="entry name" value="PORPHBDMNASE"/>
</dbReference>
<dbReference type="PROSITE" id="PS00533">
    <property type="entry name" value="PORPHOBILINOGEN_DEAM"/>
    <property type="match status" value="1"/>
</dbReference>
<dbReference type="RefSeq" id="WP_038670368.1">
    <property type="nucleotide sequence ID" value="NZ_JAOQJZ010000008.1"/>
</dbReference>
<dbReference type="GO" id="GO:0006783">
    <property type="term" value="P:heme biosynthetic process"/>
    <property type="evidence" value="ECO:0007669"/>
    <property type="project" value="TreeGrafter"/>
</dbReference>
<dbReference type="Pfam" id="PF03900">
    <property type="entry name" value="Porphobil_deamC"/>
    <property type="match status" value="1"/>
</dbReference>
<dbReference type="Gene3D" id="3.40.190.10">
    <property type="entry name" value="Periplasmic binding protein-like II"/>
    <property type="match status" value="2"/>
</dbReference>
<sequence>MKLRAGTRKSPLAMAQTYMVLDMIKAAFPECDTEIVTFTTKGDRQLDRPLDKIGGKGVFVTEIEQALQSGEIDFAVHSAKDLPVTLGEGLEISGVCPRGNYRDMLVTKKGVVFNDCDVFTVGTGSQRRRGGFARLYPNAKFSDIRGNVGTRLKKLSDGLYDGIILCAAGTERLGLSLSEYEVKEFEPWELLPAPCQAIIAVECAKESKAAEIISQVSHKETMLRFETEREVIRLLGADCTVPVGAYSEINGEKISLTVSDGKGHFAQGEKEIEKRFELVKELTDKL</sequence>
<dbReference type="EMBL" id="JAOQJZ010000008">
    <property type="protein sequence ID" value="MCU6706007.1"/>
    <property type="molecule type" value="Genomic_DNA"/>
</dbReference>
<comment type="caution">
    <text evidence="11">The sequence shown here is derived from an EMBL/GenBank/DDBJ whole genome shotgun (WGS) entry which is preliminary data.</text>
</comment>
<comment type="function">
    <text evidence="2">Tetrapolymerization of the monopyrrole PBG into the hydroxymethylbilane pre-uroporphyrinogen in several discrete steps.</text>
</comment>
<evidence type="ECO:0000256" key="3">
    <source>
        <dbReference type="ARBA" id="ARBA00005638"/>
    </source>
</evidence>
<dbReference type="EC" id="2.5.1.61" evidence="4 8"/>
<dbReference type="InterPro" id="IPR022418">
    <property type="entry name" value="Porphobilinogen_deaminase_C"/>
</dbReference>
<evidence type="ECO:0000256" key="7">
    <source>
        <dbReference type="ARBA" id="ARBA00048169"/>
    </source>
</evidence>
<accession>A0AAE3IKA3</accession>
<dbReference type="Proteomes" id="UP001208131">
    <property type="component" value="Unassembled WGS sequence"/>
</dbReference>
<evidence type="ECO:0000313" key="12">
    <source>
        <dbReference type="Proteomes" id="UP001208131"/>
    </source>
</evidence>
<evidence type="ECO:0000256" key="4">
    <source>
        <dbReference type="ARBA" id="ARBA00012655"/>
    </source>
</evidence>
<evidence type="ECO:0000256" key="2">
    <source>
        <dbReference type="ARBA" id="ARBA00002869"/>
    </source>
</evidence>